<feature type="transmembrane region" description="Helical" evidence="1">
    <location>
        <begin position="392"/>
        <end position="413"/>
    </location>
</feature>
<dbReference type="InterPro" id="IPR050250">
    <property type="entry name" value="Macrolide_Exporter_MacB"/>
</dbReference>
<feature type="transmembrane region" description="Helical" evidence="1">
    <location>
        <begin position="359"/>
        <end position="380"/>
    </location>
</feature>
<dbReference type="PANTHER" id="PTHR30572">
    <property type="entry name" value="MEMBRANE COMPONENT OF TRANSPORTER-RELATED"/>
    <property type="match status" value="1"/>
</dbReference>
<dbReference type="GO" id="GO:0005886">
    <property type="term" value="C:plasma membrane"/>
    <property type="evidence" value="ECO:0007669"/>
    <property type="project" value="TreeGrafter"/>
</dbReference>
<keyword evidence="1" id="KW-0472">Membrane</keyword>
<evidence type="ECO:0000256" key="1">
    <source>
        <dbReference type="SAM" id="Phobius"/>
    </source>
</evidence>
<proteinExistence type="predicted"/>
<dbReference type="RefSeq" id="WP_190297151.1">
    <property type="nucleotide sequence ID" value="NZ_CP061172.1"/>
</dbReference>
<dbReference type="GO" id="GO:0022857">
    <property type="term" value="F:transmembrane transporter activity"/>
    <property type="evidence" value="ECO:0007669"/>
    <property type="project" value="TreeGrafter"/>
</dbReference>
<dbReference type="AlphaFoldDB" id="A0A7H0Y2D6"/>
<dbReference type="PANTHER" id="PTHR30572:SF18">
    <property type="entry name" value="ABC-TYPE MACROLIDE FAMILY EXPORT SYSTEM PERMEASE COMPONENT 2"/>
    <property type="match status" value="1"/>
</dbReference>
<protein>
    <submittedName>
        <fullName evidence="2">ABC transporter permease</fullName>
    </submittedName>
</protein>
<accession>A0A7H0Y2D6</accession>
<dbReference type="Proteomes" id="UP000516384">
    <property type="component" value="Chromosome"/>
</dbReference>
<dbReference type="EMBL" id="CP061172">
    <property type="protein sequence ID" value="QNR65244.1"/>
    <property type="molecule type" value="Genomic_DNA"/>
</dbReference>
<organism evidence="2 3">
    <name type="scientific">Paenibacillus peoriae</name>
    <dbReference type="NCBI Taxonomy" id="59893"/>
    <lineage>
        <taxon>Bacteria</taxon>
        <taxon>Bacillati</taxon>
        <taxon>Bacillota</taxon>
        <taxon>Bacilli</taxon>
        <taxon>Bacillales</taxon>
        <taxon>Paenibacillaceae</taxon>
        <taxon>Paenibacillus</taxon>
    </lineage>
</organism>
<evidence type="ECO:0000313" key="3">
    <source>
        <dbReference type="Proteomes" id="UP000516384"/>
    </source>
</evidence>
<keyword evidence="1" id="KW-0812">Transmembrane</keyword>
<reference evidence="2 3" key="1">
    <citation type="submission" date="2020-09" db="EMBL/GenBank/DDBJ databases">
        <title>Characterization of Paenibacillus peoriae strain ZF390 with broad-spectrum antimicrobial activity as a potential biocontrol agent.</title>
        <authorList>
            <person name="Li L."/>
            <person name="Zhao Y."/>
            <person name="Li B."/>
            <person name="Xie X."/>
        </authorList>
    </citation>
    <scope>NUCLEOTIDE SEQUENCE [LARGE SCALE GENOMIC DNA]</scope>
    <source>
        <strain evidence="2 3">ZF390</strain>
    </source>
</reference>
<name>A0A7H0Y2D6_9BACL</name>
<evidence type="ECO:0000313" key="2">
    <source>
        <dbReference type="EMBL" id="QNR65244.1"/>
    </source>
</evidence>
<feature type="transmembrane region" description="Helical" evidence="1">
    <location>
        <begin position="21"/>
        <end position="40"/>
    </location>
</feature>
<sequence>MKMIIMEVVESLKRKKMFSMLIILQIVIFFAVVTTLFLQYSNIEKKSGQVNSLKAMNDYQLSDTLIEDSDMKEFTNNPKFLVIAKTFYNNLNKILDDKYIYLFNQSIAVLPDSKEWDPKFLFGYEDGRDNPAFRLNNKEPYYATKAVQMNEQAFKNYSIEVDKGTPFSTDDFVNKNNKEIPILLGSEYEEKYDIGDRITANYLMKDFTLIVKGFVQSNTLVYNSQFPEMYLDRYIVMPAQEFPSPVNEDEFSFQKKHYLQLINGHIFSPENEYVVQNKLEEIKDISDFHKTGILGANKLPLSFIFSTLQVNKSWLSLITAVIFVVCVLSISILIITKLQNQLKNISVHLISGASMNQLLSYYVAEVISIILLPGILFLIFYKFFVGLLLSSYFLLILSCIIGMVLFSVIPILIQFRKLEISKLLKRTE</sequence>
<feature type="transmembrane region" description="Helical" evidence="1">
    <location>
        <begin position="314"/>
        <end position="338"/>
    </location>
</feature>
<keyword evidence="1" id="KW-1133">Transmembrane helix</keyword>
<gene>
    <name evidence="2" type="ORF">IAQ67_15115</name>
</gene>